<evidence type="ECO:0000256" key="1">
    <source>
        <dbReference type="SAM" id="MobiDB-lite"/>
    </source>
</evidence>
<protein>
    <submittedName>
        <fullName evidence="2">Uncharacterized protein</fullName>
    </submittedName>
</protein>
<proteinExistence type="predicted"/>
<comment type="caution">
    <text evidence="2">The sequence shown here is derived from an EMBL/GenBank/DDBJ whole genome shotgun (WGS) entry which is preliminary data.</text>
</comment>
<reference evidence="2" key="1">
    <citation type="submission" date="2023-01" db="EMBL/GenBank/DDBJ databases">
        <title>Genome assembly of the deep-sea coral Lophelia pertusa.</title>
        <authorList>
            <person name="Herrera S."/>
            <person name="Cordes E."/>
        </authorList>
    </citation>
    <scope>NUCLEOTIDE SEQUENCE</scope>
    <source>
        <strain evidence="2">USNM1676648</strain>
        <tissue evidence="2">Polyp</tissue>
    </source>
</reference>
<dbReference type="Proteomes" id="UP001163046">
    <property type="component" value="Unassembled WGS sequence"/>
</dbReference>
<name>A0A9X0A2A1_9CNID</name>
<feature type="region of interest" description="Disordered" evidence="1">
    <location>
        <begin position="34"/>
        <end position="74"/>
    </location>
</feature>
<gene>
    <name evidence="2" type="ORF">OS493_013484</name>
</gene>
<feature type="compositionally biased region" description="Polar residues" evidence="1">
    <location>
        <begin position="53"/>
        <end position="74"/>
    </location>
</feature>
<evidence type="ECO:0000313" key="3">
    <source>
        <dbReference type="Proteomes" id="UP001163046"/>
    </source>
</evidence>
<organism evidence="2 3">
    <name type="scientific">Desmophyllum pertusum</name>
    <dbReference type="NCBI Taxonomy" id="174260"/>
    <lineage>
        <taxon>Eukaryota</taxon>
        <taxon>Metazoa</taxon>
        <taxon>Cnidaria</taxon>
        <taxon>Anthozoa</taxon>
        <taxon>Hexacorallia</taxon>
        <taxon>Scleractinia</taxon>
        <taxon>Caryophylliina</taxon>
        <taxon>Caryophylliidae</taxon>
        <taxon>Desmophyllum</taxon>
    </lineage>
</organism>
<feature type="compositionally biased region" description="Polar residues" evidence="1">
    <location>
        <begin position="143"/>
        <end position="153"/>
    </location>
</feature>
<accession>A0A9X0A2A1</accession>
<dbReference type="EMBL" id="MU825402">
    <property type="protein sequence ID" value="KAJ7392116.1"/>
    <property type="molecule type" value="Genomic_DNA"/>
</dbReference>
<feature type="compositionally biased region" description="Polar residues" evidence="1">
    <location>
        <begin position="121"/>
        <end position="134"/>
    </location>
</feature>
<feature type="compositionally biased region" description="Basic and acidic residues" evidence="1">
    <location>
        <begin position="108"/>
        <end position="120"/>
    </location>
</feature>
<evidence type="ECO:0000313" key="2">
    <source>
        <dbReference type="EMBL" id="KAJ7392116.1"/>
    </source>
</evidence>
<keyword evidence="3" id="KW-1185">Reference proteome</keyword>
<feature type="compositionally biased region" description="Polar residues" evidence="1">
    <location>
        <begin position="198"/>
        <end position="216"/>
    </location>
</feature>
<dbReference type="AlphaFoldDB" id="A0A9X0A2A1"/>
<feature type="region of interest" description="Disordered" evidence="1">
    <location>
        <begin position="94"/>
        <end position="216"/>
    </location>
</feature>
<feature type="compositionally biased region" description="Basic and acidic residues" evidence="1">
    <location>
        <begin position="172"/>
        <end position="181"/>
    </location>
</feature>
<sequence length="216" mass="24388">MHPLTRPADVSEFRVSSGEKLKVQVNAESSQRVNSSTNIRFDENRAREISQGAEPSTDNITNAMTEGTHGENMTSGLANLTEQHTTRVSELSIIDVNDPLPHSPLDYNPERKNLDGKLQETKQQYTNRHGQVQESVRGRDNWQQHQGRYSGTKASRHNEVTGLMRKQTYGGQERENSHEKTGPSQYYNKRRKDLVSGSVGQRNFGGNKQQQDTPLN</sequence>